<gene>
    <name evidence="1" type="ORF">OOU_Y34scaffold00707g8</name>
</gene>
<dbReference type="EMBL" id="JH792904">
    <property type="protein sequence ID" value="ELQ35424.1"/>
    <property type="molecule type" value="Genomic_DNA"/>
</dbReference>
<accession>A0AA97NS86</accession>
<proteinExistence type="predicted"/>
<organism evidence="1">
    <name type="scientific">Pyricularia oryzae (strain Y34)</name>
    <name type="common">Rice blast fungus</name>
    <name type="synonym">Magnaporthe oryzae</name>
    <dbReference type="NCBI Taxonomy" id="1143189"/>
    <lineage>
        <taxon>Eukaryota</taxon>
        <taxon>Fungi</taxon>
        <taxon>Dikarya</taxon>
        <taxon>Ascomycota</taxon>
        <taxon>Pezizomycotina</taxon>
        <taxon>Sordariomycetes</taxon>
        <taxon>Sordariomycetidae</taxon>
        <taxon>Magnaporthales</taxon>
        <taxon>Pyriculariaceae</taxon>
        <taxon>Pyricularia</taxon>
    </lineage>
</organism>
<dbReference type="AlphaFoldDB" id="A0AA97NS86"/>
<reference evidence="1" key="1">
    <citation type="journal article" date="2012" name="PLoS Genet.">
        <title>Comparative analysis of the genomes of two field isolates of the rice blast fungus Magnaporthe oryzae.</title>
        <authorList>
            <person name="Xue M."/>
            <person name="Yang J."/>
            <person name="Li Z."/>
            <person name="Hu S."/>
            <person name="Yao N."/>
            <person name="Dean R.A."/>
            <person name="Zhao W."/>
            <person name="Shen M."/>
            <person name="Zhang H."/>
            <person name="Li C."/>
            <person name="Liu L."/>
            <person name="Cao L."/>
            <person name="Xu X."/>
            <person name="Xing Y."/>
            <person name="Hsiang T."/>
            <person name="Zhang Z."/>
            <person name="Xu J.R."/>
            <person name="Peng Y.L."/>
        </authorList>
    </citation>
    <scope>NUCLEOTIDE SEQUENCE</scope>
    <source>
        <strain evidence="1">Y34</strain>
    </source>
</reference>
<evidence type="ECO:0000313" key="1">
    <source>
        <dbReference type="EMBL" id="ELQ35424.1"/>
    </source>
</evidence>
<protein>
    <submittedName>
        <fullName evidence="1">Uncharacterized protein</fullName>
    </submittedName>
</protein>
<dbReference type="Proteomes" id="UP000011086">
    <property type="component" value="Unassembled WGS sequence"/>
</dbReference>
<name>A0AA97NS86_PYRO3</name>
<sequence>MSTVHCKMLENQAKTIPCAGKVFPGA</sequence>